<accession>A0AA43TS85</accession>
<feature type="region of interest" description="Disordered" evidence="1">
    <location>
        <begin position="84"/>
        <end position="359"/>
    </location>
</feature>
<dbReference type="AlphaFoldDB" id="A0AA43TS85"/>
<feature type="region of interest" description="Disordered" evidence="1">
    <location>
        <begin position="1"/>
        <end position="71"/>
    </location>
</feature>
<feature type="compositionally biased region" description="Basic and acidic residues" evidence="1">
    <location>
        <begin position="148"/>
        <end position="158"/>
    </location>
</feature>
<evidence type="ECO:0000313" key="2">
    <source>
        <dbReference type="EMBL" id="MDI1485729.1"/>
    </source>
</evidence>
<protein>
    <submittedName>
        <fullName evidence="2">Uncharacterized protein</fullName>
    </submittedName>
</protein>
<dbReference type="EMBL" id="JAPUFD010000002">
    <property type="protein sequence ID" value="MDI1485729.1"/>
    <property type="molecule type" value="Genomic_DNA"/>
</dbReference>
<feature type="compositionally biased region" description="Polar residues" evidence="1">
    <location>
        <begin position="200"/>
        <end position="209"/>
    </location>
</feature>
<proteinExistence type="predicted"/>
<dbReference type="Proteomes" id="UP001161017">
    <property type="component" value="Unassembled WGS sequence"/>
</dbReference>
<reference evidence="2" key="1">
    <citation type="journal article" date="2023" name="Genome Biol. Evol.">
        <title>First Whole Genome Sequence and Flow Cytometry Genome Size Data for the Lichen-Forming Fungus Ramalina farinacea (Ascomycota).</title>
        <authorList>
            <person name="Llewellyn T."/>
            <person name="Mian S."/>
            <person name="Hill R."/>
            <person name="Leitch I.J."/>
            <person name="Gaya E."/>
        </authorList>
    </citation>
    <scope>NUCLEOTIDE SEQUENCE</scope>
    <source>
        <strain evidence="2">LIQ254RAFAR</strain>
    </source>
</reference>
<evidence type="ECO:0000313" key="3">
    <source>
        <dbReference type="Proteomes" id="UP001161017"/>
    </source>
</evidence>
<gene>
    <name evidence="2" type="ORF">OHK93_003918</name>
</gene>
<sequence>MKPSDGISKEPVTIGKPTTRHERESAIFSGGVRPRNTLNRQNPSTNHFPQSTQNRPSTSRPTALQTEIKRGTNVKVVEPCVDLTSQNDEGHDVKRRKMDNATPSDSSMSEMDIMECDSPGSLKITSSSSNAPPFWQGPAANTSRKLSHSRDVVSEYRNVENTMNSNPSKRQKKQHRSNGYPAGYGDKSKSTSPLLDAVSRPSSKPQTIDITVETDELQAPHPDVKPKMPYAGTARQKQSGAFHRLRDANTKSPYFDQPSAINTRHKRLSSPEKPKSKNLGRKTNPSLNDSFIASNGEHRGRISPTGDSSSPDQLDSGTTVGHQSTSSRLSPSKDVRTQHPTKDSASRQKSPTVFEVEDDRGLVSSDIPCAPFARKAAQSRQDHLQEAAPPLAFELKSCSIGKSPGSRESDSLGLMYDKKQRRFELHESGKVMNETLEVPYLYPEKVHRVFFEMGGGHRIRLESARTGNQDTILHVELRWACDITRFTSELQNGKGLMRVLGKDS</sequence>
<comment type="caution">
    <text evidence="2">The sequence shown here is derived from an EMBL/GenBank/DDBJ whole genome shotgun (WGS) entry which is preliminary data.</text>
</comment>
<feature type="compositionally biased region" description="Polar residues" evidence="1">
    <location>
        <begin position="281"/>
        <end position="293"/>
    </location>
</feature>
<feature type="compositionally biased region" description="Basic and acidic residues" evidence="1">
    <location>
        <begin position="331"/>
        <end position="346"/>
    </location>
</feature>
<feature type="compositionally biased region" description="Polar residues" evidence="1">
    <location>
        <begin position="305"/>
        <end position="330"/>
    </location>
</feature>
<evidence type="ECO:0000256" key="1">
    <source>
        <dbReference type="SAM" id="MobiDB-lite"/>
    </source>
</evidence>
<feature type="compositionally biased region" description="Polar residues" evidence="1">
    <location>
        <begin position="36"/>
        <end position="65"/>
    </location>
</feature>
<feature type="compositionally biased region" description="Polar residues" evidence="1">
    <location>
        <begin position="159"/>
        <end position="168"/>
    </location>
</feature>
<keyword evidence="3" id="KW-1185">Reference proteome</keyword>
<name>A0AA43TS85_9LECA</name>
<organism evidence="2 3">
    <name type="scientific">Ramalina farinacea</name>
    <dbReference type="NCBI Taxonomy" id="258253"/>
    <lineage>
        <taxon>Eukaryota</taxon>
        <taxon>Fungi</taxon>
        <taxon>Dikarya</taxon>
        <taxon>Ascomycota</taxon>
        <taxon>Pezizomycotina</taxon>
        <taxon>Lecanoromycetes</taxon>
        <taxon>OSLEUM clade</taxon>
        <taxon>Lecanoromycetidae</taxon>
        <taxon>Lecanorales</taxon>
        <taxon>Lecanorineae</taxon>
        <taxon>Ramalinaceae</taxon>
        <taxon>Ramalina</taxon>
    </lineage>
</organism>